<evidence type="ECO:0000256" key="11">
    <source>
        <dbReference type="SAM" id="Phobius"/>
    </source>
</evidence>
<dbReference type="EMBL" id="CP042912">
    <property type="protein sequence ID" value="QEG22849.1"/>
    <property type="molecule type" value="Genomic_DNA"/>
</dbReference>
<evidence type="ECO:0000256" key="2">
    <source>
        <dbReference type="ARBA" id="ARBA00022527"/>
    </source>
</evidence>
<dbReference type="Pfam" id="PF00400">
    <property type="entry name" value="WD40"/>
    <property type="match status" value="7"/>
</dbReference>
<dbReference type="SUPFAM" id="SSF50978">
    <property type="entry name" value="WD40 repeat-like"/>
    <property type="match status" value="1"/>
</dbReference>
<dbReference type="CDD" id="cd00200">
    <property type="entry name" value="WD40"/>
    <property type="match status" value="1"/>
</dbReference>
<dbReference type="PROSITE" id="PS50294">
    <property type="entry name" value="WD_REPEATS_REGION"/>
    <property type="match status" value="4"/>
</dbReference>
<dbReference type="InterPro" id="IPR000719">
    <property type="entry name" value="Prot_kinase_dom"/>
</dbReference>
<dbReference type="InterPro" id="IPR017441">
    <property type="entry name" value="Protein_kinase_ATP_BS"/>
</dbReference>
<dbReference type="Gene3D" id="1.10.510.10">
    <property type="entry name" value="Transferase(Phosphotransferase) domain 1"/>
    <property type="match status" value="1"/>
</dbReference>
<dbReference type="PRINTS" id="PR00320">
    <property type="entry name" value="GPROTEINBRPT"/>
</dbReference>
<feature type="domain" description="Protein kinase" evidence="12">
    <location>
        <begin position="139"/>
        <end position="408"/>
    </location>
</feature>
<dbReference type="Proteomes" id="UP000322214">
    <property type="component" value="Chromosome"/>
</dbReference>
<dbReference type="PROSITE" id="PS00107">
    <property type="entry name" value="PROTEIN_KINASE_ATP"/>
    <property type="match status" value="1"/>
</dbReference>
<dbReference type="InterPro" id="IPR050505">
    <property type="entry name" value="WDR55/POC1"/>
</dbReference>
<dbReference type="InterPro" id="IPR015943">
    <property type="entry name" value="WD40/YVTN_repeat-like_dom_sf"/>
</dbReference>
<dbReference type="PROSITE" id="PS00108">
    <property type="entry name" value="PROTEIN_KINASE_ST"/>
    <property type="match status" value="1"/>
</dbReference>
<keyword evidence="4 13" id="KW-0808">Transferase</keyword>
<evidence type="ECO:0000256" key="7">
    <source>
        <dbReference type="ARBA" id="ARBA00022777"/>
    </source>
</evidence>
<dbReference type="InterPro" id="IPR008271">
    <property type="entry name" value="Ser/Thr_kinase_AS"/>
</dbReference>
<feature type="transmembrane region" description="Helical" evidence="11">
    <location>
        <begin position="437"/>
        <end position="462"/>
    </location>
</feature>
<keyword evidence="11" id="KW-0812">Transmembrane</keyword>
<dbReference type="STRING" id="980251.GCA_001642875_01523"/>
<protein>
    <recommendedName>
        <fullName evidence="1">non-specific serine/threonine protein kinase</fullName>
        <ecNumber evidence="1">2.7.11.1</ecNumber>
    </recommendedName>
</protein>
<dbReference type="PROSITE" id="PS50082">
    <property type="entry name" value="WD_REPEATS_2"/>
    <property type="match status" value="6"/>
</dbReference>
<evidence type="ECO:0000256" key="10">
    <source>
        <dbReference type="PROSITE-ProRule" id="PRU10141"/>
    </source>
</evidence>
<keyword evidence="7 13" id="KW-0418">Kinase</keyword>
<evidence type="ECO:0000256" key="8">
    <source>
        <dbReference type="ARBA" id="ARBA00022840"/>
    </source>
</evidence>
<dbReference type="SMART" id="SM00220">
    <property type="entry name" value="S_TKc"/>
    <property type="match status" value="1"/>
</dbReference>
<dbReference type="GO" id="GO:0004674">
    <property type="term" value="F:protein serine/threonine kinase activity"/>
    <property type="evidence" value="ECO:0007669"/>
    <property type="project" value="UniProtKB-KW"/>
</dbReference>
<name>A0A5B9PBM1_9BACT</name>
<dbReference type="OrthoDB" id="6111975at2"/>
<dbReference type="FunFam" id="1.10.510.10:FF:000021">
    <property type="entry name" value="Serine/threonine protein kinase"/>
    <property type="match status" value="1"/>
</dbReference>
<keyword evidence="11" id="KW-0472">Membrane</keyword>
<feature type="binding site" evidence="10">
    <location>
        <position position="168"/>
    </location>
    <ligand>
        <name>ATP</name>
        <dbReference type="ChEBI" id="CHEBI:30616"/>
    </ligand>
</feature>
<dbReference type="PROSITE" id="PS50011">
    <property type="entry name" value="PROTEIN_KINASE_DOM"/>
    <property type="match status" value="1"/>
</dbReference>
<dbReference type="PANTHER" id="PTHR44019:SF8">
    <property type="entry name" value="POC1 CENTRIOLAR PROTEIN HOMOLOG"/>
    <property type="match status" value="1"/>
</dbReference>
<feature type="repeat" description="WD" evidence="9">
    <location>
        <begin position="708"/>
        <end position="749"/>
    </location>
</feature>
<feature type="repeat" description="WD" evidence="9">
    <location>
        <begin position="500"/>
        <end position="541"/>
    </location>
</feature>
<keyword evidence="6 10" id="KW-0547">Nucleotide-binding</keyword>
<keyword evidence="11" id="KW-1133">Transmembrane helix</keyword>
<feature type="repeat" description="WD" evidence="9">
    <location>
        <begin position="750"/>
        <end position="784"/>
    </location>
</feature>
<accession>A0A5B9PBM1</accession>
<keyword evidence="14" id="KW-1185">Reference proteome</keyword>
<evidence type="ECO:0000256" key="1">
    <source>
        <dbReference type="ARBA" id="ARBA00012513"/>
    </source>
</evidence>
<evidence type="ECO:0000313" key="13">
    <source>
        <dbReference type="EMBL" id="QEG22849.1"/>
    </source>
</evidence>
<sequence length="795" mass="85227">MIGCPPRAQLSDLILGTLTGEAADSVTLHVGSCTECQSSLQTIASGEIPVEKLVSDSIDIQPQSDSAYWNVIGSAGVSANPVAAKNPSDIHDPDLRVTKGIDQSKIGTDAMFGAAVQDGELSFLSPSDDPDSLGKLQHFEISRIIGRGGMGVVLDAFDTHLHRRVAIKVLNPRFQQDEIARQRFCREGRAAAAISHEHVVPMYQVARLEEEQIAYLVMQLIKGQTLEERLKETSPLPPQEVARIGMQIAAGLSAAHASGMVHRDIKPANVLIEADTERVKLTDFGLARVTDEVKLTQTGILTGTVLYMSPEQALGQETDDRSDLFSLGAVMYEMATGIAPFEAPTAVGVMKRIMDEKPPSPRKVNPQVGKPLSDLIMSLISKSPDKRPDSAAPVARALASIVSEHGPISPLQVPAVASSEVRKLSGSHSANGRRWSFSGWLAAGVMAALLAASALGGGWAWINGDGRTSRSNVTNGVSVELKDADNRKTDVTAQFPSVVLKGNPGTVWSVDFAPAGKSIVAGIEDGSVRVWDLASQKLQKSFSAHRGIVWIVRFHPTRNLVATAGDDGLVKLWDSKTFELKQEWQADNSVRGISFSPDGNTLLAGDRAGKLHFYDLETGAEFETILQSGSVMGLNYSPDGKSFATVGSDKIVRVFDAETFDQRQAFSGHEGPIYNVAFAPKGSLLASVGWNKQIMIWNVETGEKVMQLEGAEGDNWGVQFCGFGTHLVTGGMDGAARLWDVSTGTNTATLRGHSAAVHNIALDPNTHSIATSSRDGTIRIWDMSALDDKTKKPTK</sequence>
<dbReference type="PANTHER" id="PTHR44019">
    <property type="entry name" value="WD REPEAT-CONTAINING PROTEIN 55"/>
    <property type="match status" value="1"/>
</dbReference>
<feature type="repeat" description="WD" evidence="9">
    <location>
        <begin position="666"/>
        <end position="707"/>
    </location>
</feature>
<organism evidence="13 14">
    <name type="scientific">Mariniblastus fucicola</name>
    <dbReference type="NCBI Taxonomy" id="980251"/>
    <lineage>
        <taxon>Bacteria</taxon>
        <taxon>Pseudomonadati</taxon>
        <taxon>Planctomycetota</taxon>
        <taxon>Planctomycetia</taxon>
        <taxon>Pirellulales</taxon>
        <taxon>Pirellulaceae</taxon>
        <taxon>Mariniblastus</taxon>
    </lineage>
</organism>
<keyword evidence="3 9" id="KW-0853">WD repeat</keyword>
<dbReference type="InterPro" id="IPR020472">
    <property type="entry name" value="WD40_PAC1"/>
</dbReference>
<dbReference type="KEGG" id="mff:MFFC18_27340"/>
<evidence type="ECO:0000256" key="5">
    <source>
        <dbReference type="ARBA" id="ARBA00022737"/>
    </source>
</evidence>
<dbReference type="RefSeq" id="WP_075084317.1">
    <property type="nucleotide sequence ID" value="NZ_CP042912.1"/>
</dbReference>
<evidence type="ECO:0000259" key="12">
    <source>
        <dbReference type="PROSITE" id="PS50011"/>
    </source>
</evidence>
<dbReference type="Gene3D" id="3.30.200.20">
    <property type="entry name" value="Phosphorylase Kinase, domain 1"/>
    <property type="match status" value="1"/>
</dbReference>
<dbReference type="InterPro" id="IPR001680">
    <property type="entry name" value="WD40_rpt"/>
</dbReference>
<feature type="repeat" description="WD" evidence="9">
    <location>
        <begin position="624"/>
        <end position="665"/>
    </location>
</feature>
<evidence type="ECO:0000313" key="14">
    <source>
        <dbReference type="Proteomes" id="UP000322214"/>
    </source>
</evidence>
<dbReference type="SUPFAM" id="SSF56112">
    <property type="entry name" value="Protein kinase-like (PK-like)"/>
    <property type="match status" value="1"/>
</dbReference>
<dbReference type="PROSITE" id="PS00678">
    <property type="entry name" value="WD_REPEATS_1"/>
    <property type="match status" value="4"/>
</dbReference>
<keyword evidence="2" id="KW-0723">Serine/threonine-protein kinase</keyword>
<dbReference type="InterPro" id="IPR011009">
    <property type="entry name" value="Kinase-like_dom_sf"/>
</dbReference>
<dbReference type="CDD" id="cd14014">
    <property type="entry name" value="STKc_PknB_like"/>
    <property type="match status" value="1"/>
</dbReference>
<evidence type="ECO:0000256" key="6">
    <source>
        <dbReference type="ARBA" id="ARBA00022741"/>
    </source>
</evidence>
<dbReference type="GO" id="GO:0005524">
    <property type="term" value="F:ATP binding"/>
    <property type="evidence" value="ECO:0007669"/>
    <property type="project" value="UniProtKB-UniRule"/>
</dbReference>
<evidence type="ECO:0000256" key="4">
    <source>
        <dbReference type="ARBA" id="ARBA00022679"/>
    </source>
</evidence>
<proteinExistence type="predicted"/>
<dbReference type="Gene3D" id="2.130.10.10">
    <property type="entry name" value="YVTN repeat-like/Quinoprotein amine dehydrogenase"/>
    <property type="match status" value="2"/>
</dbReference>
<dbReference type="SMART" id="SM00320">
    <property type="entry name" value="WD40"/>
    <property type="match status" value="7"/>
</dbReference>
<dbReference type="Pfam" id="PF00069">
    <property type="entry name" value="Pkinase"/>
    <property type="match status" value="1"/>
</dbReference>
<reference evidence="13 14" key="1">
    <citation type="submission" date="2019-08" db="EMBL/GenBank/DDBJ databases">
        <title>Deep-cultivation of Planctomycetes and their phenomic and genomic characterization uncovers novel biology.</title>
        <authorList>
            <person name="Wiegand S."/>
            <person name="Jogler M."/>
            <person name="Boedeker C."/>
            <person name="Pinto D."/>
            <person name="Vollmers J."/>
            <person name="Rivas-Marin E."/>
            <person name="Kohn T."/>
            <person name="Peeters S.H."/>
            <person name="Heuer A."/>
            <person name="Rast P."/>
            <person name="Oberbeckmann S."/>
            <person name="Bunk B."/>
            <person name="Jeske O."/>
            <person name="Meyerdierks A."/>
            <person name="Storesund J.E."/>
            <person name="Kallscheuer N."/>
            <person name="Luecker S."/>
            <person name="Lage O.M."/>
            <person name="Pohl T."/>
            <person name="Merkel B.J."/>
            <person name="Hornburger P."/>
            <person name="Mueller R.-W."/>
            <person name="Bruemmer F."/>
            <person name="Labrenz M."/>
            <person name="Spormann A.M."/>
            <person name="Op den Camp H."/>
            <person name="Overmann J."/>
            <person name="Amann R."/>
            <person name="Jetten M.S.M."/>
            <person name="Mascher T."/>
            <person name="Medema M.H."/>
            <person name="Devos D.P."/>
            <person name="Kaster A.-K."/>
            <person name="Ovreas L."/>
            <person name="Rohde M."/>
            <person name="Galperin M.Y."/>
            <person name="Jogler C."/>
        </authorList>
    </citation>
    <scope>NUCLEOTIDE SEQUENCE [LARGE SCALE GENOMIC DNA]</scope>
    <source>
        <strain evidence="13 14">FC18</strain>
    </source>
</reference>
<feature type="repeat" description="WD" evidence="9">
    <location>
        <begin position="542"/>
        <end position="583"/>
    </location>
</feature>
<dbReference type="InterPro" id="IPR036322">
    <property type="entry name" value="WD40_repeat_dom_sf"/>
</dbReference>
<evidence type="ECO:0000256" key="9">
    <source>
        <dbReference type="PROSITE-ProRule" id="PRU00221"/>
    </source>
</evidence>
<keyword evidence="5" id="KW-0677">Repeat</keyword>
<dbReference type="InterPro" id="IPR019775">
    <property type="entry name" value="WD40_repeat_CS"/>
</dbReference>
<keyword evidence="8 10" id="KW-0067">ATP-binding</keyword>
<dbReference type="AlphaFoldDB" id="A0A5B9PBM1"/>
<evidence type="ECO:0000256" key="3">
    <source>
        <dbReference type="ARBA" id="ARBA00022574"/>
    </source>
</evidence>
<dbReference type="EC" id="2.7.11.1" evidence="1"/>
<gene>
    <name evidence="13" type="primary">prkC_16</name>
    <name evidence="13" type="ORF">MFFC18_27340</name>
</gene>